<evidence type="ECO:0000256" key="4">
    <source>
        <dbReference type="ARBA" id="ARBA00022533"/>
    </source>
</evidence>
<dbReference type="PANTHER" id="PTHR11468:SF3">
    <property type="entry name" value="GLYCOGEN PHOSPHORYLASE, LIVER FORM"/>
    <property type="match status" value="1"/>
</dbReference>
<sequence length="808" mass="91337">MELEKREFQRSFIEMVQALHGRDIADTTAREQFLALAMVVREYTGRKWAAAVHPAVSQKQVWYFSIEFLPGRLLRGYLFNLGIYELCVQALAELGIAIAALEAEEEDAGTGNGGLGRLAACYLDSMAALGLGGHGCGLRYRYGLFEQRVCEGYQQELPDDWLKDGYYVWETRRPDEAVIIRYGTDEQVLAVPYDIPVTGYHNETVNTLRLWSSEAVPSQGCSATCQEAIAQKRRCQSITDSLYPDDSTSEGKTLRLKQQYLLVSAGLQSLIKNHLRHNCLELLPQRVAVHINDTHPALAIPELMRLLLDEYGWGWQQAWEVTTATISYTNHTILPEALETWPVDLFSSLLPRIYEIVHEINERFCRLLWQAYPGDWAKIAQMAVIADNQIKMAHLAIVGCYSINGVAKLHTDILKHQVMADFYHYTPEKFNNKTNGVTHRRWLMAANPGLAKLLSETIGTGWIERPERLEELLQFRSDAAFQEKLAAVKQLNKQRLASYIYGKYGWKIDEHSLFDMQVKRIHAYKRQSMNALHILDLYNRLRENPSLDIPARTYIFGGKAASGYYKAKKTIKLIDTLAQLINRDQTIQDKLKVVFLENYNVSLAELIIPAADISEQIPTASFEASGTANMKFMMNGAVTIGTQDGANIEIGRLVGTDNIITFGLSANDVLQYYRQGGYNPWSVYQSDHRVATVMEQLVNGFLPVPPDEFKTHYQSFLQEGDYYFVLKDFAAYADAQQQAGELYRNRCRWLSMSAANIAHSGYFASDRTFAEYAAQIWQAATGQNSAELYSGKTITQMKACSSSGAAYL</sequence>
<dbReference type="EC" id="2.4.1.1" evidence="11"/>
<comment type="catalytic activity">
    <reaction evidence="1 11">
        <text>[(1-&gt;4)-alpha-D-glucosyl](n) + phosphate = [(1-&gt;4)-alpha-D-glucosyl](n-1) + alpha-D-glucose 1-phosphate</text>
        <dbReference type="Rhea" id="RHEA:41732"/>
        <dbReference type="Rhea" id="RHEA-COMP:9584"/>
        <dbReference type="Rhea" id="RHEA-COMP:9586"/>
        <dbReference type="ChEBI" id="CHEBI:15444"/>
        <dbReference type="ChEBI" id="CHEBI:43474"/>
        <dbReference type="ChEBI" id="CHEBI:58601"/>
        <dbReference type="EC" id="2.4.1.1"/>
    </reaction>
</comment>
<dbReference type="Proteomes" id="UP000295063">
    <property type="component" value="Unassembled WGS sequence"/>
</dbReference>
<dbReference type="GO" id="GO:0005980">
    <property type="term" value="P:glycogen catabolic process"/>
    <property type="evidence" value="ECO:0007669"/>
    <property type="project" value="TreeGrafter"/>
</dbReference>
<evidence type="ECO:0000256" key="7">
    <source>
        <dbReference type="ARBA" id="ARBA00022898"/>
    </source>
</evidence>
<comment type="function">
    <text evidence="11">Allosteric enzyme that catalyzes the rate-limiting step in glycogen catabolism, the phosphorolytic cleavage of glycogen to produce glucose-1-phosphate, and plays a central role in maintaining cellular and organismal glucose homeostasis.</text>
</comment>
<dbReference type="PIRSF" id="PIRSF000460">
    <property type="entry name" value="Pprylas_GlgP"/>
    <property type="match status" value="1"/>
</dbReference>
<evidence type="ECO:0000256" key="9">
    <source>
        <dbReference type="ARBA" id="ARBA00025174"/>
    </source>
</evidence>
<keyword evidence="4" id="KW-0021">Allosteric enzyme</keyword>
<dbReference type="SUPFAM" id="SSF53756">
    <property type="entry name" value="UDP-Glycosyltransferase/glycogen phosphorylase"/>
    <property type="match status" value="1"/>
</dbReference>
<dbReference type="PANTHER" id="PTHR11468">
    <property type="entry name" value="GLYCOGEN PHOSPHORYLASE"/>
    <property type="match status" value="1"/>
</dbReference>
<reference evidence="12 13" key="1">
    <citation type="submission" date="2019-03" db="EMBL/GenBank/DDBJ databases">
        <title>Genomic Encyclopedia of Type Strains, Phase IV (KMG-IV): sequencing the most valuable type-strain genomes for metagenomic binning, comparative biology and taxonomic classification.</title>
        <authorList>
            <person name="Goeker M."/>
        </authorList>
    </citation>
    <scope>NUCLEOTIDE SEQUENCE [LARGE SCALE GENOMIC DNA]</scope>
    <source>
        <strain evidence="12 13">DSM 15969</strain>
    </source>
</reference>
<evidence type="ECO:0000313" key="13">
    <source>
        <dbReference type="Proteomes" id="UP000295063"/>
    </source>
</evidence>
<dbReference type="FunFam" id="3.40.50.2000:FF:000807">
    <property type="entry name" value="Alpha-glucan phosphorylase 2, cytosolic"/>
    <property type="match status" value="1"/>
</dbReference>
<evidence type="ECO:0000256" key="10">
    <source>
        <dbReference type="PIRSR" id="PIRSR000460-1"/>
    </source>
</evidence>
<comment type="caution">
    <text evidence="12">The sequence shown here is derived from an EMBL/GenBank/DDBJ whole genome shotgun (WGS) entry which is preliminary data.</text>
</comment>
<dbReference type="FunFam" id="3.40.50.2000:FF:000003">
    <property type="entry name" value="Alpha-1,4 glucan phosphorylase"/>
    <property type="match status" value="1"/>
</dbReference>
<dbReference type="AlphaFoldDB" id="A0A4R1PQT5"/>
<evidence type="ECO:0000256" key="6">
    <source>
        <dbReference type="ARBA" id="ARBA00022679"/>
    </source>
</evidence>
<evidence type="ECO:0000256" key="3">
    <source>
        <dbReference type="ARBA" id="ARBA00006047"/>
    </source>
</evidence>
<keyword evidence="8 11" id="KW-0119">Carbohydrate metabolism</keyword>
<dbReference type="GO" id="GO:0005737">
    <property type="term" value="C:cytoplasm"/>
    <property type="evidence" value="ECO:0007669"/>
    <property type="project" value="TreeGrafter"/>
</dbReference>
<evidence type="ECO:0000313" key="12">
    <source>
        <dbReference type="EMBL" id="TCL33258.1"/>
    </source>
</evidence>
<dbReference type="GO" id="GO:0030170">
    <property type="term" value="F:pyridoxal phosphate binding"/>
    <property type="evidence" value="ECO:0007669"/>
    <property type="project" value="InterPro"/>
</dbReference>
<evidence type="ECO:0000256" key="2">
    <source>
        <dbReference type="ARBA" id="ARBA00001933"/>
    </source>
</evidence>
<evidence type="ECO:0000256" key="1">
    <source>
        <dbReference type="ARBA" id="ARBA00001275"/>
    </source>
</evidence>
<dbReference type="InterPro" id="IPR011833">
    <property type="entry name" value="Glycg_phsphrylas"/>
</dbReference>
<keyword evidence="6 11" id="KW-0808">Transferase</keyword>
<dbReference type="RefSeq" id="WP_132083131.1">
    <property type="nucleotide sequence ID" value="NZ_SLUI01000018.1"/>
</dbReference>
<comment type="similarity">
    <text evidence="3 11">Belongs to the glycogen phosphorylase family.</text>
</comment>
<keyword evidence="7 10" id="KW-0663">Pyridoxal phosphate</keyword>
<dbReference type="OrthoDB" id="9760804at2"/>
<gene>
    <name evidence="12" type="ORF">EV210_11831</name>
</gene>
<dbReference type="NCBIfam" id="TIGR02093">
    <property type="entry name" value="P_ylase"/>
    <property type="match status" value="1"/>
</dbReference>
<accession>A0A4R1PQT5</accession>
<evidence type="ECO:0000256" key="8">
    <source>
        <dbReference type="ARBA" id="ARBA00023277"/>
    </source>
</evidence>
<comment type="cofactor">
    <cofactor evidence="2 11">
        <name>pyridoxal 5'-phosphate</name>
        <dbReference type="ChEBI" id="CHEBI:597326"/>
    </cofactor>
</comment>
<keyword evidence="13" id="KW-1185">Reference proteome</keyword>
<dbReference type="Gene3D" id="3.40.50.2000">
    <property type="entry name" value="Glycogen Phosphorylase B"/>
    <property type="match status" value="2"/>
</dbReference>
<dbReference type="CDD" id="cd04300">
    <property type="entry name" value="GT35_Glycogen_Phosphorylase"/>
    <property type="match status" value="1"/>
</dbReference>
<comment type="function">
    <text evidence="9">Phosphorylase is an important allosteric enzyme in carbohydrate metabolism. Enzymes from different sources differ in their regulatory mechanisms and in their natural substrates. However, all known phosphorylases share catalytic and structural properties.</text>
</comment>
<evidence type="ECO:0000256" key="11">
    <source>
        <dbReference type="RuleBase" id="RU000587"/>
    </source>
</evidence>
<organism evidence="12 13">
    <name type="scientific">Anaerospora hongkongensis</name>
    <dbReference type="NCBI Taxonomy" id="244830"/>
    <lineage>
        <taxon>Bacteria</taxon>
        <taxon>Bacillati</taxon>
        <taxon>Bacillota</taxon>
        <taxon>Negativicutes</taxon>
        <taxon>Selenomonadales</taxon>
        <taxon>Sporomusaceae</taxon>
        <taxon>Anaerospora</taxon>
    </lineage>
</organism>
<dbReference type="InterPro" id="IPR000811">
    <property type="entry name" value="Glyco_trans_35"/>
</dbReference>
<protein>
    <recommendedName>
        <fullName evidence="11">Alpha-1,4 glucan phosphorylase</fullName>
        <ecNumber evidence="11">2.4.1.1</ecNumber>
    </recommendedName>
</protein>
<proteinExistence type="inferred from homology"/>
<keyword evidence="5 11" id="KW-0328">Glycosyltransferase</keyword>
<evidence type="ECO:0000256" key="5">
    <source>
        <dbReference type="ARBA" id="ARBA00022676"/>
    </source>
</evidence>
<dbReference type="Pfam" id="PF00343">
    <property type="entry name" value="Phosphorylase"/>
    <property type="match status" value="1"/>
</dbReference>
<dbReference type="EMBL" id="SLUI01000018">
    <property type="protein sequence ID" value="TCL33258.1"/>
    <property type="molecule type" value="Genomic_DNA"/>
</dbReference>
<dbReference type="GO" id="GO:0008184">
    <property type="term" value="F:glycogen phosphorylase activity"/>
    <property type="evidence" value="ECO:0007669"/>
    <property type="project" value="InterPro"/>
</dbReference>
<name>A0A4R1PQT5_9FIRM</name>
<feature type="modified residue" description="N6-(pyridoxal phosphate)lysine" evidence="10">
    <location>
        <position position="631"/>
    </location>
</feature>